<gene>
    <name evidence="10" type="ORF">PCOR1329_LOCUS44128</name>
</gene>
<evidence type="ECO:0000256" key="3">
    <source>
        <dbReference type="ARBA" id="ARBA00022723"/>
    </source>
</evidence>
<organism evidence="10 11">
    <name type="scientific">Prorocentrum cordatum</name>
    <dbReference type="NCBI Taxonomy" id="2364126"/>
    <lineage>
        <taxon>Eukaryota</taxon>
        <taxon>Sar</taxon>
        <taxon>Alveolata</taxon>
        <taxon>Dinophyceae</taxon>
        <taxon>Prorocentrales</taxon>
        <taxon>Prorocentraceae</taxon>
        <taxon>Prorocentrum</taxon>
    </lineage>
</organism>
<evidence type="ECO:0000313" key="10">
    <source>
        <dbReference type="EMBL" id="CAK0852200.1"/>
    </source>
</evidence>
<keyword evidence="2" id="KW-0645">Protease</keyword>
<dbReference type="PANTHER" id="PTHR47466:SF1">
    <property type="entry name" value="METALLOPROTEASE MEP1 (AFU_ORTHOLOGUE AFUA_1G07730)-RELATED"/>
    <property type="match status" value="1"/>
</dbReference>
<dbReference type="Pfam" id="PF05572">
    <property type="entry name" value="Peptidase_M43"/>
    <property type="match status" value="1"/>
</dbReference>
<keyword evidence="8" id="KW-1015">Disulfide bond</keyword>
<dbReference type="Proteomes" id="UP001189429">
    <property type="component" value="Unassembled WGS sequence"/>
</dbReference>
<keyword evidence="4" id="KW-0732">Signal</keyword>
<keyword evidence="6" id="KW-0862">Zinc</keyword>
<name>A0ABN9U0K1_9DINO</name>
<sequence>MALDSCSNPAGLPAVPADKRLSVPVRFIICCSDRTSCPISEAMAKEQVRWMTNGYAGKEGWTEMPFDLHPPPQVDTQIGFHLEEIKYVEDASCARDGFYSPTLAYRHNTDGEGMLNYVILTDDQCGYLGYAEFPDKWNESSPELAVMINAKALRGYASMVMARAATLTPPEATSSTRVSHEVDLAFDEGDTCIHEGGHSLGLYHTFEGGCTDGDGVTDTAAEEFPSYLCEDTESTAARAPTPSATSWTTPRTPAWRASRRCRSAACGA</sequence>
<keyword evidence="7" id="KW-0482">Metalloprotease</keyword>
<keyword evidence="11" id="KW-1185">Reference proteome</keyword>
<evidence type="ECO:0000256" key="5">
    <source>
        <dbReference type="ARBA" id="ARBA00022801"/>
    </source>
</evidence>
<evidence type="ECO:0000259" key="9">
    <source>
        <dbReference type="Pfam" id="PF05572"/>
    </source>
</evidence>
<feature type="domain" description="Peptidase M43 pregnancy-associated plasma-A" evidence="9">
    <location>
        <begin position="191"/>
        <end position="223"/>
    </location>
</feature>
<proteinExistence type="inferred from homology"/>
<dbReference type="EMBL" id="CAUYUJ010015301">
    <property type="protein sequence ID" value="CAK0852200.1"/>
    <property type="molecule type" value="Genomic_DNA"/>
</dbReference>
<dbReference type="Gene3D" id="3.40.390.10">
    <property type="entry name" value="Collagenase (Catalytic Domain)"/>
    <property type="match status" value="1"/>
</dbReference>
<keyword evidence="5" id="KW-0378">Hydrolase</keyword>
<keyword evidence="3" id="KW-0479">Metal-binding</keyword>
<evidence type="ECO:0000256" key="4">
    <source>
        <dbReference type="ARBA" id="ARBA00022729"/>
    </source>
</evidence>
<dbReference type="SUPFAM" id="SSF55486">
    <property type="entry name" value="Metalloproteases ('zincins'), catalytic domain"/>
    <property type="match status" value="1"/>
</dbReference>
<evidence type="ECO:0000256" key="2">
    <source>
        <dbReference type="ARBA" id="ARBA00022670"/>
    </source>
</evidence>
<evidence type="ECO:0000256" key="8">
    <source>
        <dbReference type="ARBA" id="ARBA00023157"/>
    </source>
</evidence>
<comment type="similarity">
    <text evidence="1">Belongs to the peptidase M43B family.</text>
</comment>
<dbReference type="PANTHER" id="PTHR47466">
    <property type="match status" value="1"/>
</dbReference>
<accession>A0ABN9U0K1</accession>
<dbReference type="InterPro" id="IPR008754">
    <property type="entry name" value="Peptidase_M43"/>
</dbReference>
<evidence type="ECO:0000256" key="1">
    <source>
        <dbReference type="ARBA" id="ARBA00008721"/>
    </source>
</evidence>
<reference evidence="10" key="1">
    <citation type="submission" date="2023-10" db="EMBL/GenBank/DDBJ databases">
        <authorList>
            <person name="Chen Y."/>
            <person name="Shah S."/>
            <person name="Dougan E. K."/>
            <person name="Thang M."/>
            <person name="Chan C."/>
        </authorList>
    </citation>
    <scope>NUCLEOTIDE SEQUENCE [LARGE SCALE GENOMIC DNA]</scope>
</reference>
<evidence type="ECO:0000313" key="11">
    <source>
        <dbReference type="Proteomes" id="UP001189429"/>
    </source>
</evidence>
<protein>
    <recommendedName>
        <fullName evidence="9">Peptidase M43 pregnancy-associated plasma-A domain-containing protein</fullName>
    </recommendedName>
</protein>
<comment type="caution">
    <text evidence="10">The sequence shown here is derived from an EMBL/GenBank/DDBJ whole genome shotgun (WGS) entry which is preliminary data.</text>
</comment>
<evidence type="ECO:0000256" key="6">
    <source>
        <dbReference type="ARBA" id="ARBA00022833"/>
    </source>
</evidence>
<dbReference type="InterPro" id="IPR024079">
    <property type="entry name" value="MetalloPept_cat_dom_sf"/>
</dbReference>
<evidence type="ECO:0000256" key="7">
    <source>
        <dbReference type="ARBA" id="ARBA00023049"/>
    </source>
</evidence>